<comment type="similarity">
    <text evidence="1">Belongs to the C/M/P thioester hydrolase family.</text>
</comment>
<evidence type="ECO:0000256" key="3">
    <source>
        <dbReference type="ARBA" id="ARBA00022801"/>
    </source>
</evidence>
<dbReference type="InterPro" id="IPR049449">
    <property type="entry name" value="TesB_ACOT8-like_N"/>
</dbReference>
<dbReference type="Pfam" id="PF13622">
    <property type="entry name" value="4HBT_3"/>
    <property type="match status" value="1"/>
</dbReference>
<dbReference type="FunFam" id="2.40.160.210:FF:000001">
    <property type="entry name" value="Acyl-CoA thioesterase II"/>
    <property type="match status" value="1"/>
</dbReference>
<proteinExistence type="inferred from homology"/>
<evidence type="ECO:0000256" key="1">
    <source>
        <dbReference type="ARBA" id="ARBA00006538"/>
    </source>
</evidence>
<dbReference type="Pfam" id="PF02551">
    <property type="entry name" value="Acyl_CoA_thio"/>
    <property type="match status" value="1"/>
</dbReference>
<dbReference type="AlphaFoldDB" id="A0A4V5NW73"/>
<evidence type="ECO:0000256" key="5">
    <source>
        <dbReference type="ARBA" id="ARBA00038894"/>
    </source>
</evidence>
<sequence length="289" mass="32079">MHNSLDTLLDILDLEPLEIGLYRGQSQDLGFGHLFGGQVLGQALAAANFTVDAQRHIHSFHSYFLRAGDLSRPVIYEVETLRDGASISTRRVSAIQNGRPIFYLTGSFHQQEQGFEHQTAMPEVPGPEGLSNQFQAASALKGQVPDKVLDMFLKNTAIEMRLVNPINPLKPEVTEPVRHVWMKVNGQVDGSQALHRQLLAYASDLNFLVTACQPHGVSFLTPGLKMATVDHSMWFHRDVDFSDWVLYSVDSPNAIGGRGFVRGQIFNQNGELLASTAQEGVLRMKNRQS</sequence>
<evidence type="ECO:0000256" key="7">
    <source>
        <dbReference type="ARBA" id="ARBA00071120"/>
    </source>
</evidence>
<protein>
    <recommendedName>
        <fullName evidence="7">Acyl-CoA thioesterase 2</fullName>
        <ecNumber evidence="5">3.1.2.20</ecNumber>
    </recommendedName>
    <alternativeName>
        <fullName evidence="8">Thioesterase II</fullName>
    </alternativeName>
</protein>
<evidence type="ECO:0000256" key="4">
    <source>
        <dbReference type="ARBA" id="ARBA00023098"/>
    </source>
</evidence>
<dbReference type="RefSeq" id="WP_136863235.1">
    <property type="nucleotide sequence ID" value="NZ_SWCJ01000005.1"/>
</dbReference>
<evidence type="ECO:0000259" key="10">
    <source>
        <dbReference type="Pfam" id="PF13622"/>
    </source>
</evidence>
<dbReference type="Proteomes" id="UP000305675">
    <property type="component" value="Unassembled WGS sequence"/>
</dbReference>
<dbReference type="GO" id="GO:0005829">
    <property type="term" value="C:cytosol"/>
    <property type="evidence" value="ECO:0007669"/>
    <property type="project" value="TreeGrafter"/>
</dbReference>
<name>A0A4V5NW73_9GAMM</name>
<dbReference type="GO" id="GO:0009062">
    <property type="term" value="P:fatty acid catabolic process"/>
    <property type="evidence" value="ECO:0007669"/>
    <property type="project" value="TreeGrafter"/>
</dbReference>
<gene>
    <name evidence="11" type="ORF">FCL42_09850</name>
</gene>
<reference evidence="11 12" key="1">
    <citation type="submission" date="2019-04" db="EMBL/GenBank/DDBJ databases">
        <authorList>
            <person name="Hwang J.C."/>
        </authorList>
    </citation>
    <scope>NUCLEOTIDE SEQUENCE [LARGE SCALE GENOMIC DNA]</scope>
    <source>
        <strain evidence="11 12">IMCC35002</strain>
    </source>
</reference>
<feature type="domain" description="Acyl-CoA thioesterase-like N-terminal HotDog" evidence="10">
    <location>
        <begin position="31"/>
        <end position="109"/>
    </location>
</feature>
<dbReference type="EMBL" id="SWCJ01000005">
    <property type="protein sequence ID" value="TKB55478.1"/>
    <property type="molecule type" value="Genomic_DNA"/>
</dbReference>
<accession>A0A4V5NW73</accession>
<evidence type="ECO:0000256" key="6">
    <source>
        <dbReference type="ARBA" id="ARBA00050943"/>
    </source>
</evidence>
<keyword evidence="3" id="KW-0378">Hydrolase</keyword>
<evidence type="ECO:0000256" key="8">
    <source>
        <dbReference type="ARBA" id="ARBA00079653"/>
    </source>
</evidence>
<dbReference type="EC" id="3.1.2.20" evidence="5"/>
<dbReference type="InterPro" id="IPR042171">
    <property type="entry name" value="Acyl-CoA_hotdog"/>
</dbReference>
<dbReference type="InterPro" id="IPR025652">
    <property type="entry name" value="TesB_C"/>
</dbReference>
<dbReference type="CDD" id="cd03445">
    <property type="entry name" value="Thioesterase_II_repeat2"/>
    <property type="match status" value="1"/>
</dbReference>
<evidence type="ECO:0000313" key="11">
    <source>
        <dbReference type="EMBL" id="TKB55478.1"/>
    </source>
</evidence>
<keyword evidence="12" id="KW-1185">Reference proteome</keyword>
<dbReference type="Gene3D" id="2.40.160.210">
    <property type="entry name" value="Acyl-CoA thioesterase, double hotdog domain"/>
    <property type="match status" value="1"/>
</dbReference>
<organism evidence="11 12">
    <name type="scientific">Ferrimonas aestuarii</name>
    <dbReference type="NCBI Taxonomy" id="2569539"/>
    <lineage>
        <taxon>Bacteria</taxon>
        <taxon>Pseudomonadati</taxon>
        <taxon>Pseudomonadota</taxon>
        <taxon>Gammaproteobacteria</taxon>
        <taxon>Alteromonadales</taxon>
        <taxon>Ferrimonadaceae</taxon>
        <taxon>Ferrimonas</taxon>
    </lineage>
</organism>
<dbReference type="InterPro" id="IPR029069">
    <property type="entry name" value="HotDog_dom_sf"/>
</dbReference>
<keyword evidence="4" id="KW-0443">Lipid metabolism</keyword>
<dbReference type="OrthoDB" id="9781019at2"/>
<dbReference type="PANTHER" id="PTHR11066:SF34">
    <property type="entry name" value="ACYL-COENZYME A THIOESTERASE 8"/>
    <property type="match status" value="1"/>
</dbReference>
<dbReference type="InterPro" id="IPR003703">
    <property type="entry name" value="Acyl_CoA_thio"/>
</dbReference>
<dbReference type="SUPFAM" id="SSF54637">
    <property type="entry name" value="Thioesterase/thiol ester dehydrase-isomerase"/>
    <property type="match status" value="2"/>
</dbReference>
<feature type="domain" description="Acyl-CoA thioesterase 2 C-terminal" evidence="9">
    <location>
        <begin position="165"/>
        <end position="281"/>
    </location>
</feature>
<dbReference type="GO" id="GO:0047617">
    <property type="term" value="F:fatty acyl-CoA hydrolase activity"/>
    <property type="evidence" value="ECO:0007669"/>
    <property type="project" value="UniProtKB-EC"/>
</dbReference>
<evidence type="ECO:0000256" key="2">
    <source>
        <dbReference type="ARBA" id="ARBA00011881"/>
    </source>
</evidence>
<comment type="catalytic activity">
    <reaction evidence="6">
        <text>a fatty acyl-CoA + H2O = a fatty acid + CoA + H(+)</text>
        <dbReference type="Rhea" id="RHEA:16781"/>
        <dbReference type="ChEBI" id="CHEBI:15377"/>
        <dbReference type="ChEBI" id="CHEBI:15378"/>
        <dbReference type="ChEBI" id="CHEBI:28868"/>
        <dbReference type="ChEBI" id="CHEBI:57287"/>
        <dbReference type="ChEBI" id="CHEBI:77636"/>
        <dbReference type="EC" id="3.1.2.20"/>
    </reaction>
    <physiologicalReaction direction="left-to-right" evidence="6">
        <dbReference type="Rhea" id="RHEA:16782"/>
    </physiologicalReaction>
</comment>
<dbReference type="PANTHER" id="PTHR11066">
    <property type="entry name" value="ACYL-COA THIOESTERASE"/>
    <property type="match status" value="1"/>
</dbReference>
<evidence type="ECO:0000259" key="9">
    <source>
        <dbReference type="Pfam" id="PF02551"/>
    </source>
</evidence>
<comment type="subunit">
    <text evidence="2">Homotetramer.</text>
</comment>
<dbReference type="CDD" id="cd03444">
    <property type="entry name" value="Thioesterase_II_repeat1"/>
    <property type="match status" value="1"/>
</dbReference>
<evidence type="ECO:0000313" key="12">
    <source>
        <dbReference type="Proteomes" id="UP000305675"/>
    </source>
</evidence>
<comment type="caution">
    <text evidence="11">The sequence shown here is derived from an EMBL/GenBank/DDBJ whole genome shotgun (WGS) entry which is preliminary data.</text>
</comment>
<dbReference type="GO" id="GO:0006637">
    <property type="term" value="P:acyl-CoA metabolic process"/>
    <property type="evidence" value="ECO:0007669"/>
    <property type="project" value="InterPro"/>
</dbReference>